<proteinExistence type="inferred from homology"/>
<dbReference type="InterPro" id="IPR011096">
    <property type="entry name" value="FTP_domain"/>
</dbReference>
<dbReference type="InterPro" id="IPR013856">
    <property type="entry name" value="Peptidase_M4_domain"/>
</dbReference>
<dbReference type="RefSeq" id="WP_243320275.1">
    <property type="nucleotide sequence ID" value="NZ_JALGCL010000001.1"/>
</dbReference>
<keyword evidence="8" id="KW-0865">Zymogen</keyword>
<dbReference type="EC" id="3.4.24.-" evidence="9"/>
<evidence type="ECO:0000256" key="5">
    <source>
        <dbReference type="ARBA" id="ARBA00022801"/>
    </source>
</evidence>
<dbReference type="Pfam" id="PF01447">
    <property type="entry name" value="Peptidase_M4"/>
    <property type="match status" value="1"/>
</dbReference>
<dbReference type="CDD" id="cd09597">
    <property type="entry name" value="M4_TLP"/>
    <property type="match status" value="1"/>
</dbReference>
<comment type="function">
    <text evidence="9">Extracellular zinc metalloprotease.</text>
</comment>
<evidence type="ECO:0000259" key="12">
    <source>
        <dbReference type="Pfam" id="PF07504"/>
    </source>
</evidence>
<keyword evidence="5 9" id="KW-0378">Hydrolase</keyword>
<keyword evidence="6 9" id="KW-0862">Zinc</keyword>
<evidence type="ECO:0000259" key="10">
    <source>
        <dbReference type="Pfam" id="PF01447"/>
    </source>
</evidence>
<evidence type="ECO:0000256" key="7">
    <source>
        <dbReference type="ARBA" id="ARBA00023049"/>
    </source>
</evidence>
<feature type="domain" description="Peptidase M4 C-terminal" evidence="11">
    <location>
        <begin position="359"/>
        <end position="536"/>
    </location>
</feature>
<comment type="similarity">
    <text evidence="1 9">Belongs to the peptidase M4 family.</text>
</comment>
<dbReference type="Gene3D" id="3.10.450.490">
    <property type="match status" value="1"/>
</dbReference>
<dbReference type="Gene3D" id="1.10.390.10">
    <property type="entry name" value="Neutral Protease Domain 2"/>
    <property type="match status" value="1"/>
</dbReference>
<keyword evidence="7 9" id="KW-0482">Metalloprotease</keyword>
<feature type="domain" description="FTP" evidence="12">
    <location>
        <begin position="51"/>
        <end position="97"/>
    </location>
</feature>
<sequence>MQNRLLSVAIVAALAVPASALAAQPINSQAAGRALGLIDAHAAVLHRADADGFVARTVVVGKDGTEHARFDRTFRGLPVIGGDVVVHSRNGQFKGASQTLKTSMRPGVTGRLGKAQAITEAGAAFGLGFEGTPSARKVIYARGASPVLAWEVTMRGIRADQTPTEMHFFVDAGNGRVLDRYDAIHTANRVTRKGKPGGGGTTCNTSASGTGKSLFSGNVGINTAKCSDGTYQMKDLTRGGGYTTDLKNRTSGSGTTFADADNSWGSNTTADRATVGADAHYGVAETWDYYKNVHGRNGIANDGKGALSRVHYGRNYVNAFWSDSCFCMTFGDGGGSYYPLVNIDVAGHEMSHGVTSRSANLTYSGESGGLNESTSDIFGTMVEYYSNNANDTPDYMIGEEIYVNNPSGTAALRYMFKPSLDGASPDCYSPNVGSMDVHYSSGIGNHFFYLLAEGATTPAGFNVTPAQLVCNGNTSAGGIGRAAAEKIWYLALTGYMTSNTNYAGARTATLNAARDLYGTGSAQYNGVASAWSAVGVN</sequence>
<gene>
    <name evidence="13" type="ORF">MQC88_04385</name>
</gene>
<keyword evidence="2 9" id="KW-0645">Protease</keyword>
<feature type="chain" id="PRO_5044989354" description="Neutral metalloproteinase" evidence="9">
    <location>
        <begin position="23"/>
        <end position="537"/>
    </location>
</feature>
<dbReference type="PANTHER" id="PTHR33794">
    <property type="entry name" value="BACILLOLYSIN"/>
    <property type="match status" value="1"/>
</dbReference>
<keyword evidence="4 9" id="KW-0732">Signal</keyword>
<feature type="signal peptide" evidence="9">
    <location>
        <begin position="1"/>
        <end position="22"/>
    </location>
</feature>
<organism evidence="13 14">
    <name type="scientific">Cognatiluteimonas sedimenti</name>
    <dbReference type="NCBI Taxonomy" id="2927791"/>
    <lineage>
        <taxon>Bacteria</taxon>
        <taxon>Pseudomonadati</taxon>
        <taxon>Pseudomonadota</taxon>
        <taxon>Gammaproteobacteria</taxon>
        <taxon>Lysobacterales</taxon>
        <taxon>Lysobacteraceae</taxon>
        <taxon>Cognatiluteimonas</taxon>
    </lineage>
</organism>
<accession>A0ABT0A2M8</accession>
<evidence type="ECO:0000256" key="6">
    <source>
        <dbReference type="ARBA" id="ARBA00022833"/>
    </source>
</evidence>
<dbReference type="InterPro" id="IPR027268">
    <property type="entry name" value="Peptidase_M4/M1_CTD_sf"/>
</dbReference>
<dbReference type="PRINTS" id="PR00730">
    <property type="entry name" value="THERMOLYSIN"/>
</dbReference>
<evidence type="ECO:0000313" key="14">
    <source>
        <dbReference type="Proteomes" id="UP001165423"/>
    </source>
</evidence>
<name>A0ABT0A2M8_9GAMM</name>
<dbReference type="InterPro" id="IPR001570">
    <property type="entry name" value="Peptidase_M4_C_domain"/>
</dbReference>
<comment type="subcellular location">
    <subcellularLocation>
        <location evidence="9">Secreted</location>
    </subcellularLocation>
</comment>
<evidence type="ECO:0000259" key="11">
    <source>
        <dbReference type="Pfam" id="PF02868"/>
    </source>
</evidence>
<feature type="domain" description="Peptidase M4" evidence="10">
    <location>
        <begin position="209"/>
        <end position="356"/>
    </location>
</feature>
<evidence type="ECO:0000256" key="4">
    <source>
        <dbReference type="ARBA" id="ARBA00022729"/>
    </source>
</evidence>
<evidence type="ECO:0000256" key="2">
    <source>
        <dbReference type="ARBA" id="ARBA00022670"/>
    </source>
</evidence>
<keyword evidence="3" id="KW-0479">Metal-binding</keyword>
<evidence type="ECO:0000313" key="13">
    <source>
        <dbReference type="EMBL" id="MCJ0825200.1"/>
    </source>
</evidence>
<comment type="cofactor">
    <cofactor evidence="9">
        <name>Zn(2+)</name>
        <dbReference type="ChEBI" id="CHEBI:29105"/>
    </cofactor>
</comment>
<keyword evidence="14" id="KW-1185">Reference proteome</keyword>
<evidence type="ECO:0000256" key="1">
    <source>
        <dbReference type="ARBA" id="ARBA00009388"/>
    </source>
</evidence>
<dbReference type="InterPro" id="IPR023612">
    <property type="entry name" value="Peptidase_M4"/>
</dbReference>
<comment type="caution">
    <text evidence="13">The sequence shown here is derived from an EMBL/GenBank/DDBJ whole genome shotgun (WGS) entry which is preliminary data.</text>
</comment>
<dbReference type="Pfam" id="PF02868">
    <property type="entry name" value="Peptidase_M4_C"/>
    <property type="match status" value="1"/>
</dbReference>
<reference evidence="13 14" key="1">
    <citation type="submission" date="2022-03" db="EMBL/GenBank/DDBJ databases">
        <title>Luteimonas soily sp. nov., a novel bacterium isolated from the soil.</title>
        <authorList>
            <person name="Zhang X."/>
        </authorList>
    </citation>
    <scope>NUCLEOTIDE SEQUENCE [LARGE SCALE GENOMIC DNA]</scope>
    <source>
        <strain evidence="13 14">50</strain>
    </source>
</reference>
<evidence type="ECO:0000256" key="8">
    <source>
        <dbReference type="ARBA" id="ARBA00023145"/>
    </source>
</evidence>
<dbReference type="InterPro" id="IPR050728">
    <property type="entry name" value="Zinc_Metalloprotease_M4"/>
</dbReference>
<dbReference type="EMBL" id="JALGCL010000001">
    <property type="protein sequence ID" value="MCJ0825200.1"/>
    <property type="molecule type" value="Genomic_DNA"/>
</dbReference>
<evidence type="ECO:0000256" key="9">
    <source>
        <dbReference type="RuleBase" id="RU366073"/>
    </source>
</evidence>
<dbReference type="Pfam" id="PF07504">
    <property type="entry name" value="FTP"/>
    <property type="match status" value="1"/>
</dbReference>
<keyword evidence="9" id="KW-0964">Secreted</keyword>
<dbReference type="Gene3D" id="3.10.450.40">
    <property type="match status" value="1"/>
</dbReference>
<protein>
    <recommendedName>
        <fullName evidence="9">Neutral metalloproteinase</fullName>
        <ecNumber evidence="9">3.4.24.-</ecNumber>
    </recommendedName>
</protein>
<dbReference type="PANTHER" id="PTHR33794:SF1">
    <property type="entry name" value="BACILLOLYSIN"/>
    <property type="match status" value="1"/>
</dbReference>
<dbReference type="SUPFAM" id="SSF55486">
    <property type="entry name" value="Metalloproteases ('zincins'), catalytic domain"/>
    <property type="match status" value="1"/>
</dbReference>
<evidence type="ECO:0000256" key="3">
    <source>
        <dbReference type="ARBA" id="ARBA00022723"/>
    </source>
</evidence>
<dbReference type="Gene3D" id="3.10.170.10">
    <property type="match status" value="1"/>
</dbReference>
<dbReference type="Proteomes" id="UP001165423">
    <property type="component" value="Unassembled WGS sequence"/>
</dbReference>